<name>A0ABQ2VIF2_9ACTN</name>
<keyword evidence="4" id="KW-0788">Thiol protease</keyword>
<dbReference type="Proteomes" id="UP000654471">
    <property type="component" value="Unassembled WGS sequence"/>
</dbReference>
<evidence type="ECO:0000256" key="5">
    <source>
        <dbReference type="SAM" id="MobiDB-lite"/>
    </source>
</evidence>
<comment type="caution">
    <text evidence="7">The sequence shown here is derived from an EMBL/GenBank/DDBJ whole genome shotgun (WGS) entry which is preliminary data.</text>
</comment>
<evidence type="ECO:0000313" key="7">
    <source>
        <dbReference type="EMBL" id="GGU83507.1"/>
    </source>
</evidence>
<dbReference type="RefSeq" id="WP_189304654.1">
    <property type="nucleotide sequence ID" value="NZ_BMRP01000023.1"/>
</dbReference>
<dbReference type="PANTHER" id="PTHR47359">
    <property type="entry name" value="PEPTIDOGLYCAN DL-ENDOPEPTIDASE CWLO"/>
    <property type="match status" value="1"/>
</dbReference>
<feature type="region of interest" description="Disordered" evidence="5">
    <location>
        <begin position="31"/>
        <end position="66"/>
    </location>
</feature>
<evidence type="ECO:0000256" key="3">
    <source>
        <dbReference type="ARBA" id="ARBA00022801"/>
    </source>
</evidence>
<gene>
    <name evidence="7" type="ORF">GCM10010211_56880</name>
</gene>
<dbReference type="EMBL" id="BMRP01000023">
    <property type="protein sequence ID" value="GGU83507.1"/>
    <property type="molecule type" value="Genomic_DNA"/>
</dbReference>
<dbReference type="PANTHER" id="PTHR47359:SF3">
    <property type="entry name" value="NLP_P60 DOMAIN-CONTAINING PROTEIN-RELATED"/>
    <property type="match status" value="1"/>
</dbReference>
<comment type="similarity">
    <text evidence="1">Belongs to the peptidase C40 family.</text>
</comment>
<evidence type="ECO:0000259" key="6">
    <source>
        <dbReference type="PROSITE" id="PS51935"/>
    </source>
</evidence>
<dbReference type="Pfam" id="PF00877">
    <property type="entry name" value="NLPC_P60"/>
    <property type="match status" value="1"/>
</dbReference>
<dbReference type="InterPro" id="IPR038765">
    <property type="entry name" value="Papain-like_cys_pep_sf"/>
</dbReference>
<dbReference type="SUPFAM" id="SSF54001">
    <property type="entry name" value="Cysteine proteinases"/>
    <property type="match status" value="1"/>
</dbReference>
<accession>A0ABQ2VIF2</accession>
<dbReference type="Gene3D" id="3.90.1720.10">
    <property type="entry name" value="endopeptidase domain like (from Nostoc punctiforme)"/>
    <property type="match status" value="1"/>
</dbReference>
<evidence type="ECO:0000256" key="2">
    <source>
        <dbReference type="ARBA" id="ARBA00022670"/>
    </source>
</evidence>
<feature type="compositionally biased region" description="Low complexity" evidence="5">
    <location>
        <begin position="31"/>
        <end position="47"/>
    </location>
</feature>
<organism evidence="7 8">
    <name type="scientific">Streptomyces albospinus</name>
    <dbReference type="NCBI Taxonomy" id="285515"/>
    <lineage>
        <taxon>Bacteria</taxon>
        <taxon>Bacillati</taxon>
        <taxon>Actinomycetota</taxon>
        <taxon>Actinomycetes</taxon>
        <taxon>Kitasatosporales</taxon>
        <taxon>Streptomycetaceae</taxon>
        <taxon>Streptomyces</taxon>
    </lineage>
</organism>
<sequence length="292" mass="29897">MASHRTSRIRTAAPPALADATAVTALDGIGGAARRPAPARAELGAPATTRHRTGGTDPTVRPPTARLAVPADPQRCLDGATVLERTGSHQATAVGGYARRLGSVRRLHHQSEATPEGLAEAGTAAEHLAEAGTTDEHLAAAGPALVAQPATAVRALGTAEAVRDRPGAEQRRPAAPDPRAARAVSFAYAALGKPYAWGATGPSAYDCSGLAQAAWKSAGVTLPRTTYTQINAGTRIDRSQLAPGDLVFFYSGISHVGICIGDGRMIHAPHPGAPVRIAPIDQLPFAGATRPA</sequence>
<protein>
    <recommendedName>
        <fullName evidence="6">NlpC/P60 domain-containing protein</fullName>
    </recommendedName>
</protein>
<keyword evidence="8" id="KW-1185">Reference proteome</keyword>
<keyword evidence="3" id="KW-0378">Hydrolase</keyword>
<evidence type="ECO:0000256" key="1">
    <source>
        <dbReference type="ARBA" id="ARBA00007074"/>
    </source>
</evidence>
<keyword evidence="2" id="KW-0645">Protease</keyword>
<feature type="domain" description="NlpC/P60" evidence="6">
    <location>
        <begin position="177"/>
        <end position="292"/>
    </location>
</feature>
<proteinExistence type="inferred from homology"/>
<dbReference type="PROSITE" id="PS51935">
    <property type="entry name" value="NLPC_P60"/>
    <property type="match status" value="1"/>
</dbReference>
<dbReference type="InterPro" id="IPR051794">
    <property type="entry name" value="PG_Endopeptidase_C40"/>
</dbReference>
<evidence type="ECO:0000313" key="8">
    <source>
        <dbReference type="Proteomes" id="UP000654471"/>
    </source>
</evidence>
<dbReference type="InterPro" id="IPR000064">
    <property type="entry name" value="NLP_P60_dom"/>
</dbReference>
<reference evidence="8" key="1">
    <citation type="journal article" date="2019" name="Int. J. Syst. Evol. Microbiol.">
        <title>The Global Catalogue of Microorganisms (GCM) 10K type strain sequencing project: providing services to taxonomists for standard genome sequencing and annotation.</title>
        <authorList>
            <consortium name="The Broad Institute Genomics Platform"/>
            <consortium name="The Broad Institute Genome Sequencing Center for Infectious Disease"/>
            <person name="Wu L."/>
            <person name="Ma J."/>
        </authorList>
    </citation>
    <scope>NUCLEOTIDE SEQUENCE [LARGE SCALE GENOMIC DNA]</scope>
    <source>
        <strain evidence="8">JCM 3399</strain>
    </source>
</reference>
<evidence type="ECO:0000256" key="4">
    <source>
        <dbReference type="ARBA" id="ARBA00022807"/>
    </source>
</evidence>